<feature type="transmembrane region" description="Helical" evidence="9">
    <location>
        <begin position="148"/>
        <end position="179"/>
    </location>
</feature>
<evidence type="ECO:0000256" key="7">
    <source>
        <dbReference type="ARBA" id="ARBA00022989"/>
    </source>
</evidence>
<comment type="caution">
    <text evidence="12">The sequence shown here is derived from an EMBL/GenBank/DDBJ whole genome shotgun (WGS) entry which is preliminary data.</text>
</comment>
<dbReference type="InterPro" id="IPR011864">
    <property type="entry name" value="Phosphate_PstC"/>
</dbReference>
<proteinExistence type="inferred from homology"/>
<feature type="transmembrane region" description="Helical" evidence="9">
    <location>
        <begin position="218"/>
        <end position="237"/>
    </location>
</feature>
<evidence type="ECO:0000313" key="13">
    <source>
        <dbReference type="Proteomes" id="UP000237983"/>
    </source>
</evidence>
<dbReference type="GO" id="GO:0005315">
    <property type="term" value="F:phosphate transmembrane transporter activity"/>
    <property type="evidence" value="ECO:0007669"/>
    <property type="project" value="InterPro"/>
</dbReference>
<keyword evidence="4 10" id="KW-1003">Cell membrane</keyword>
<feature type="transmembrane region" description="Helical" evidence="9">
    <location>
        <begin position="249"/>
        <end position="266"/>
    </location>
</feature>
<dbReference type="InterPro" id="IPR035906">
    <property type="entry name" value="MetI-like_sf"/>
</dbReference>
<keyword evidence="6 9" id="KW-0812">Transmembrane</keyword>
<keyword evidence="5 10" id="KW-0592">Phosphate transport</keyword>
<feature type="domain" description="ABC transmembrane type-1" evidence="11">
    <location>
        <begin position="154"/>
        <end position="388"/>
    </location>
</feature>
<dbReference type="EMBL" id="PVTL01000006">
    <property type="protein sequence ID" value="PRY67488.1"/>
    <property type="molecule type" value="Genomic_DNA"/>
</dbReference>
<keyword evidence="8 9" id="KW-0472">Membrane</keyword>
<dbReference type="AlphaFoldDB" id="A0A2T0VBM8"/>
<evidence type="ECO:0000313" key="12">
    <source>
        <dbReference type="EMBL" id="PRY67488.1"/>
    </source>
</evidence>
<dbReference type="InterPro" id="IPR000515">
    <property type="entry name" value="MetI-like"/>
</dbReference>
<dbReference type="Proteomes" id="UP000237983">
    <property type="component" value="Unassembled WGS sequence"/>
</dbReference>
<feature type="transmembrane region" description="Helical" evidence="9">
    <location>
        <begin position="327"/>
        <end position="344"/>
    </location>
</feature>
<evidence type="ECO:0000256" key="2">
    <source>
        <dbReference type="ARBA" id="ARBA00007069"/>
    </source>
</evidence>
<evidence type="ECO:0000256" key="10">
    <source>
        <dbReference type="RuleBase" id="RU363054"/>
    </source>
</evidence>
<protein>
    <recommendedName>
        <fullName evidence="10">Phosphate transport system permease protein</fullName>
    </recommendedName>
</protein>
<dbReference type="CDD" id="cd06261">
    <property type="entry name" value="TM_PBP2"/>
    <property type="match status" value="1"/>
</dbReference>
<evidence type="ECO:0000256" key="6">
    <source>
        <dbReference type="ARBA" id="ARBA00022692"/>
    </source>
</evidence>
<evidence type="ECO:0000256" key="3">
    <source>
        <dbReference type="ARBA" id="ARBA00022448"/>
    </source>
</evidence>
<sequence length="403" mass="41734">MKDALDTAFGTQEVALIDTTAPADETARVDDGARVDETARADAALIEETALIPQLPGVKARGGSIPPGGAAALGGADTPPGGARRSFASRLSISDAIFRYVSYSAGIITVAIMLCVGLFLSMRAADALSVSGFSFLTEQAWSPETKTFGIAAVLSGTITIAIVGMCVSVPLALGTSLLISEIVSPRLKSTMVTLVDLMAAVPSVVFGLWGAFFLQANIIPISQWISTYFAWIPIFAVTTDGDTLTDASAFTSSAFIAGIVVGLMVVPTQTSVMREAFSQAPAGEREGALALGSTRWGMIREVVIPFGRGGIIGGTMLGLGRALGETIAVYMIISPVFVINWEVLKTGTNSVSALIALRYGESSEFGLSALMAAGLVLFAITLIINFTASSVVARSRSGAESEA</sequence>
<feature type="transmembrane region" description="Helical" evidence="9">
    <location>
        <begin position="191"/>
        <end position="212"/>
    </location>
</feature>
<organism evidence="12 13">
    <name type="scientific">Glaciihabitans tibetensis</name>
    <dbReference type="NCBI Taxonomy" id="1266600"/>
    <lineage>
        <taxon>Bacteria</taxon>
        <taxon>Bacillati</taxon>
        <taxon>Actinomycetota</taxon>
        <taxon>Actinomycetes</taxon>
        <taxon>Micrococcales</taxon>
        <taxon>Microbacteriaceae</taxon>
        <taxon>Glaciihabitans</taxon>
    </lineage>
</organism>
<feature type="transmembrane region" description="Helical" evidence="9">
    <location>
        <begin position="100"/>
        <end position="120"/>
    </location>
</feature>
<dbReference type="PANTHER" id="PTHR30425">
    <property type="entry name" value="PHOSPHATE TRANSPORT SYSTEM PERMEASE PROTEIN PST"/>
    <property type="match status" value="1"/>
</dbReference>
<keyword evidence="13" id="KW-1185">Reference proteome</keyword>
<keyword evidence="3 9" id="KW-0813">Transport</keyword>
<dbReference type="InterPro" id="IPR051124">
    <property type="entry name" value="Phosphate_Transport_Permease"/>
</dbReference>
<keyword evidence="7 9" id="KW-1133">Transmembrane helix</keyword>
<accession>A0A2T0VBM8</accession>
<gene>
    <name evidence="12" type="ORF">B0I08_10695</name>
</gene>
<evidence type="ECO:0000256" key="5">
    <source>
        <dbReference type="ARBA" id="ARBA00022592"/>
    </source>
</evidence>
<name>A0A2T0VBM8_9MICO</name>
<comment type="function">
    <text evidence="10">Part of the binding-protein-dependent transport system for phosphate; probably responsible for the translocation of the substrate across the membrane.</text>
</comment>
<evidence type="ECO:0000259" key="11">
    <source>
        <dbReference type="PROSITE" id="PS50928"/>
    </source>
</evidence>
<evidence type="ECO:0000256" key="9">
    <source>
        <dbReference type="RuleBase" id="RU363032"/>
    </source>
</evidence>
<dbReference type="PANTHER" id="PTHR30425:SF1">
    <property type="entry name" value="PHOSPHATE TRANSPORT SYSTEM PERMEASE PROTEIN PSTC"/>
    <property type="match status" value="1"/>
</dbReference>
<dbReference type="SUPFAM" id="SSF161098">
    <property type="entry name" value="MetI-like"/>
    <property type="match status" value="1"/>
</dbReference>
<dbReference type="PROSITE" id="PS50928">
    <property type="entry name" value="ABC_TM1"/>
    <property type="match status" value="1"/>
</dbReference>
<comment type="similarity">
    <text evidence="2 10">Belongs to the binding-protein-dependent transport system permease family. CysTW subfamily.</text>
</comment>
<evidence type="ECO:0000256" key="4">
    <source>
        <dbReference type="ARBA" id="ARBA00022475"/>
    </source>
</evidence>
<dbReference type="RefSeq" id="WP_245884775.1">
    <property type="nucleotide sequence ID" value="NZ_PVTL01000006.1"/>
</dbReference>
<dbReference type="GO" id="GO:0005886">
    <property type="term" value="C:plasma membrane"/>
    <property type="evidence" value="ECO:0007669"/>
    <property type="project" value="UniProtKB-SubCell"/>
</dbReference>
<dbReference type="GO" id="GO:0006817">
    <property type="term" value="P:phosphate ion transport"/>
    <property type="evidence" value="ECO:0007669"/>
    <property type="project" value="UniProtKB-KW"/>
</dbReference>
<evidence type="ECO:0000256" key="1">
    <source>
        <dbReference type="ARBA" id="ARBA00004651"/>
    </source>
</evidence>
<feature type="transmembrane region" description="Helical" evidence="9">
    <location>
        <begin position="365"/>
        <end position="388"/>
    </location>
</feature>
<reference evidence="12 13" key="1">
    <citation type="submission" date="2018-03" db="EMBL/GenBank/DDBJ databases">
        <title>Genomic Encyclopedia of Type Strains, Phase III (KMG-III): the genomes of soil and plant-associated and newly described type strains.</title>
        <authorList>
            <person name="Whitman W."/>
        </authorList>
    </citation>
    <scope>NUCLEOTIDE SEQUENCE [LARGE SCALE GENOMIC DNA]</scope>
    <source>
        <strain evidence="12 13">CGMCC 1.12484</strain>
    </source>
</reference>
<comment type="subcellular location">
    <subcellularLocation>
        <location evidence="1 9">Cell membrane</location>
        <topology evidence="1 9">Multi-pass membrane protein</topology>
    </subcellularLocation>
</comment>
<dbReference type="Gene3D" id="1.10.3720.10">
    <property type="entry name" value="MetI-like"/>
    <property type="match status" value="1"/>
</dbReference>
<dbReference type="Pfam" id="PF00528">
    <property type="entry name" value="BPD_transp_1"/>
    <property type="match status" value="1"/>
</dbReference>
<dbReference type="NCBIfam" id="TIGR02138">
    <property type="entry name" value="phosphate_pstC"/>
    <property type="match status" value="1"/>
</dbReference>
<evidence type="ECO:0000256" key="8">
    <source>
        <dbReference type="ARBA" id="ARBA00023136"/>
    </source>
</evidence>